<dbReference type="PANTHER" id="PTHR10030:SF37">
    <property type="entry name" value="ALPHA-L-FUCOSIDASE-RELATED"/>
    <property type="match status" value="1"/>
</dbReference>
<keyword evidence="4" id="KW-0378">Hydrolase</keyword>
<evidence type="ECO:0000259" key="8">
    <source>
        <dbReference type="Pfam" id="PF16757"/>
    </source>
</evidence>
<gene>
    <name evidence="9" type="ORF">HMPREF9442_02269</name>
</gene>
<dbReference type="STRING" id="762982.HMPREF9442_02269"/>
<keyword evidence="10" id="KW-1185">Reference proteome</keyword>
<evidence type="ECO:0000256" key="1">
    <source>
        <dbReference type="ARBA" id="ARBA00007951"/>
    </source>
</evidence>
<dbReference type="EMBL" id="AFBR01000065">
    <property type="protein sequence ID" value="EGG52824.1"/>
    <property type="molecule type" value="Genomic_DNA"/>
</dbReference>
<dbReference type="InterPro" id="IPR017853">
    <property type="entry name" value="GH"/>
</dbReference>
<evidence type="ECO:0000313" key="10">
    <source>
        <dbReference type="Proteomes" id="UP000005546"/>
    </source>
</evidence>
<dbReference type="Pfam" id="PF16757">
    <property type="entry name" value="Fucosidase_C"/>
    <property type="match status" value="1"/>
</dbReference>
<reference evidence="9 10" key="1">
    <citation type="submission" date="2011-02" db="EMBL/GenBank/DDBJ databases">
        <authorList>
            <person name="Weinstock G."/>
            <person name="Sodergren E."/>
            <person name="Clifton S."/>
            <person name="Fulton L."/>
            <person name="Fulton B."/>
            <person name="Courtney L."/>
            <person name="Fronick C."/>
            <person name="Harrison M."/>
            <person name="Strong C."/>
            <person name="Farmer C."/>
            <person name="Delahaunty K."/>
            <person name="Markovic C."/>
            <person name="Hall O."/>
            <person name="Minx P."/>
            <person name="Tomlinson C."/>
            <person name="Mitreva M."/>
            <person name="Hou S."/>
            <person name="Chen J."/>
            <person name="Wollam A."/>
            <person name="Pepin K.H."/>
            <person name="Johnson M."/>
            <person name="Bhonagiri V."/>
            <person name="Zhang X."/>
            <person name="Suruliraj S."/>
            <person name="Warren W."/>
            <person name="Chinwalla A."/>
            <person name="Mardis E.R."/>
            <person name="Wilson R.K."/>
        </authorList>
    </citation>
    <scope>NUCLEOTIDE SEQUENCE [LARGE SCALE GENOMIC DNA]</scope>
    <source>
        <strain evidence="9 10">YIT 11841</strain>
    </source>
</reference>
<dbReference type="InterPro" id="IPR031919">
    <property type="entry name" value="Fucosidase_C"/>
</dbReference>
<dbReference type="GO" id="GO:0005764">
    <property type="term" value="C:lysosome"/>
    <property type="evidence" value="ECO:0007669"/>
    <property type="project" value="TreeGrafter"/>
</dbReference>
<dbReference type="SMART" id="SM00812">
    <property type="entry name" value="Alpha_L_fucos"/>
    <property type="match status" value="1"/>
</dbReference>
<dbReference type="RefSeq" id="WP_008628120.1">
    <property type="nucleotide sequence ID" value="NZ_GL883865.1"/>
</dbReference>
<comment type="similarity">
    <text evidence="1">Belongs to the glycosyl hydrolase 29 family.</text>
</comment>
<proteinExistence type="inferred from homology"/>
<protein>
    <recommendedName>
        <fullName evidence="2">alpha-L-fucosidase</fullName>
        <ecNumber evidence="2">3.2.1.51</ecNumber>
    </recommendedName>
</protein>
<sequence length="1050" mass="118132">MKNKNLNLRKNLAGFVFLASFSVNAQDVPVATGEYAPDWDNLGKWECPEWYQDVKFGIWAHWDPQCQAAGGDWYARGMYFKGSGNYNWHVSHFGDPCVPNTDFGYKDLCNAWKAEKWDPEHLIGLYHGMGARYFFAMGQHHDNFDCWDSPYQPWNSVNIGPKRDVVGEWAKACEKYGMPLGVSMHGSHAWSWFEIAQPYDGNMTKEDGKGKWWEGYDPQDLYAQRHPHSSGWQDAGAIHGQWAWGNGVSLPSEEYKMKFQNRVLQCVNAYHPAMLYFDDTVLPFYGCDENIGLNILAHAYNTNPEMVVTGKILEPIHKEAMMWDVERGIPDRPQEKPWQTCTCIGGWHYGENDYNAGYKSAEHVVSMLVDIVSKNGNLLLSIPIKGDGTLDDKEMKFIADVKAWMDQNSRSIYGTRVWKSFGEGPSAEASRPINNQGFNEGNDYSAKDVRYVVKYAKTEQDVDTVFATVMRWPAQRTFTFRHLGRASEHFSGEIESIELLGHGVVEHKLTMEGLMVQLPEKKTNDIAPVFAITFEPGTDKPVSLAELVDYCKILTEGADGSIKPVNTGSPNVTALSDLKYAAEEAEACLEGSADEQAAALRKLREAFEDCLGKDVTPAAAPLYTGEDLTVDKLEEAAGFSRTPDTRNGKRFGKPANWTVTDFNIPNGNDGVKQGLDAYGGTEALMLGVWDDRNAATDCDLSQASIRRTIRLTPGTYYFGATFNAAYQLPDEAYMFATPGNAENLQTADIPAKSIAWARLNTAPNDGSEVPPKSWWGITFIIEEEQDVTLGFQANLLMGSSTQEFRATRLQLLRYDESLIVDMKDVTLPFLYERSNFSRLDENVTTRFATPKYWQVENFKIPNGAEGVKNGIDNHPGYNCLMLGVWQDRSRNQEGSLADARIYRKLYLEPGTYTLKVQFQTSYGLTSSAYMFAATELMTTKKLVRNSLAKYSLNKVGEKDERWRSITFMVDRPQDIYVGWQASLNLGGETQEFRVKEVQLLYSPKQGGDAVSSAKTGFVSEEGRLYNLKGQKLSKEPHRGIYIKNGRKILK</sequence>
<evidence type="ECO:0000313" key="9">
    <source>
        <dbReference type="EMBL" id="EGG52824.1"/>
    </source>
</evidence>
<name>F3QVP3_9BACT</name>
<keyword evidence="3 6" id="KW-0732">Signal</keyword>
<dbReference type="InterPro" id="IPR013780">
    <property type="entry name" value="Glyco_hydro_b"/>
</dbReference>
<dbReference type="Proteomes" id="UP000005546">
    <property type="component" value="Unassembled WGS sequence"/>
</dbReference>
<dbReference type="Gene3D" id="3.20.20.80">
    <property type="entry name" value="Glycosidases"/>
    <property type="match status" value="1"/>
</dbReference>
<dbReference type="OrthoDB" id="1389336at2"/>
<evidence type="ECO:0000256" key="4">
    <source>
        <dbReference type="ARBA" id="ARBA00022801"/>
    </source>
</evidence>
<dbReference type="AlphaFoldDB" id="F3QVP3"/>
<accession>F3QVP3</accession>
<dbReference type="GO" id="GO:0006004">
    <property type="term" value="P:fucose metabolic process"/>
    <property type="evidence" value="ECO:0007669"/>
    <property type="project" value="TreeGrafter"/>
</dbReference>
<evidence type="ECO:0000256" key="3">
    <source>
        <dbReference type="ARBA" id="ARBA00022729"/>
    </source>
</evidence>
<evidence type="ECO:0000256" key="2">
    <source>
        <dbReference type="ARBA" id="ARBA00012662"/>
    </source>
</evidence>
<dbReference type="HOGENOM" id="CLU_290999_0_0_10"/>
<dbReference type="eggNOG" id="COG3669">
    <property type="taxonomic scope" value="Bacteria"/>
</dbReference>
<organism evidence="9 10">
    <name type="scientific">Paraprevotella xylaniphila YIT 11841</name>
    <dbReference type="NCBI Taxonomy" id="762982"/>
    <lineage>
        <taxon>Bacteria</taxon>
        <taxon>Pseudomonadati</taxon>
        <taxon>Bacteroidota</taxon>
        <taxon>Bacteroidia</taxon>
        <taxon>Bacteroidales</taxon>
        <taxon>Prevotellaceae</taxon>
        <taxon>Paraprevotella</taxon>
    </lineage>
</organism>
<dbReference type="InterPro" id="IPR057739">
    <property type="entry name" value="Glyco_hydro_29_N"/>
</dbReference>
<dbReference type="GO" id="GO:0016139">
    <property type="term" value="P:glycoside catabolic process"/>
    <property type="evidence" value="ECO:0007669"/>
    <property type="project" value="TreeGrafter"/>
</dbReference>
<evidence type="ECO:0000256" key="5">
    <source>
        <dbReference type="ARBA" id="ARBA00023295"/>
    </source>
</evidence>
<feature type="signal peptide" evidence="6">
    <location>
        <begin position="1"/>
        <end position="25"/>
    </location>
</feature>
<dbReference type="EC" id="3.2.1.51" evidence="2"/>
<evidence type="ECO:0000259" key="7">
    <source>
        <dbReference type="Pfam" id="PF01120"/>
    </source>
</evidence>
<feature type="domain" description="Glycoside hydrolase family 29 N-terminal" evidence="7">
    <location>
        <begin position="26"/>
        <end position="409"/>
    </location>
</feature>
<dbReference type="Pfam" id="PF01120">
    <property type="entry name" value="Alpha_L_fucos"/>
    <property type="match status" value="1"/>
</dbReference>
<dbReference type="PANTHER" id="PTHR10030">
    <property type="entry name" value="ALPHA-L-FUCOSIDASE"/>
    <property type="match status" value="1"/>
</dbReference>
<evidence type="ECO:0000256" key="6">
    <source>
        <dbReference type="SAM" id="SignalP"/>
    </source>
</evidence>
<dbReference type="GO" id="GO:0004560">
    <property type="term" value="F:alpha-L-fucosidase activity"/>
    <property type="evidence" value="ECO:0007669"/>
    <property type="project" value="InterPro"/>
</dbReference>
<dbReference type="SUPFAM" id="SSF51445">
    <property type="entry name" value="(Trans)glycosidases"/>
    <property type="match status" value="1"/>
</dbReference>
<feature type="domain" description="Alpha-L-fucosidase C-terminal" evidence="8">
    <location>
        <begin position="442"/>
        <end position="533"/>
    </location>
</feature>
<dbReference type="Gene3D" id="2.60.40.1180">
    <property type="entry name" value="Golgi alpha-mannosidase II"/>
    <property type="match status" value="1"/>
</dbReference>
<feature type="chain" id="PRO_5003306359" description="alpha-L-fucosidase" evidence="6">
    <location>
        <begin position="26"/>
        <end position="1050"/>
    </location>
</feature>
<keyword evidence="5" id="KW-0326">Glycosidase</keyword>
<comment type="caution">
    <text evidence="9">The sequence shown here is derived from an EMBL/GenBank/DDBJ whole genome shotgun (WGS) entry which is preliminary data.</text>
</comment>
<dbReference type="InterPro" id="IPR000933">
    <property type="entry name" value="Glyco_hydro_29"/>
</dbReference>